<evidence type="ECO:0000313" key="3">
    <source>
        <dbReference type="Proteomes" id="UP000252479"/>
    </source>
</evidence>
<dbReference type="SUPFAM" id="SSF51261">
    <property type="entry name" value="Duplicated hybrid motif"/>
    <property type="match status" value="1"/>
</dbReference>
<proteinExistence type="predicted"/>
<organism evidence="2 3">
    <name type="scientific">Vibrio casei</name>
    <dbReference type="NCBI Taxonomy" id="673372"/>
    <lineage>
        <taxon>Bacteria</taxon>
        <taxon>Pseudomonadati</taxon>
        <taxon>Pseudomonadota</taxon>
        <taxon>Gammaproteobacteria</taxon>
        <taxon>Vibrionales</taxon>
        <taxon>Vibrionaceae</taxon>
        <taxon>Vibrio</taxon>
    </lineage>
</organism>
<dbReference type="PANTHER" id="PTHR21666">
    <property type="entry name" value="PEPTIDASE-RELATED"/>
    <property type="match status" value="1"/>
</dbReference>
<keyword evidence="3" id="KW-1185">Reference proteome</keyword>
<evidence type="ECO:0000313" key="2">
    <source>
        <dbReference type="EMBL" id="RCS70769.1"/>
    </source>
</evidence>
<sequence>MNTSLESALQQHRCHPVILAELQFGPALIVDLSPSSEIWGKVNAGHDFSAEIKRQVAEIGAVLEIGRYAEQRMIYQDTDSFSDHQSRTLHIGIDLGIPAGNPVFSPLDGEIFGFADHHQQGDYGPTIILRHQLEGHTFHTLYGHLAKSSLTSLDIGQQIKQGEAFATIGHTDENGGWATHLHFQIIKNMDRYQNDYPGVVDPKEANFYLDNCPDPNWILGRNDLA</sequence>
<name>A0A368LJ45_9VIBR</name>
<dbReference type="InterPro" id="IPR016047">
    <property type="entry name" value="M23ase_b-sheet_dom"/>
</dbReference>
<dbReference type="EMBL" id="QPGL01000002">
    <property type="protein sequence ID" value="RCS70769.1"/>
    <property type="molecule type" value="Genomic_DNA"/>
</dbReference>
<dbReference type="GO" id="GO:0004222">
    <property type="term" value="F:metalloendopeptidase activity"/>
    <property type="evidence" value="ECO:0007669"/>
    <property type="project" value="TreeGrafter"/>
</dbReference>
<accession>A0A368LJ45</accession>
<dbReference type="InterPro" id="IPR050570">
    <property type="entry name" value="Cell_wall_metabolism_enzyme"/>
</dbReference>
<dbReference type="OrthoDB" id="9801052at2"/>
<dbReference type="PANTHER" id="PTHR21666:SF270">
    <property type="entry name" value="MUREIN HYDROLASE ACTIVATOR ENVC"/>
    <property type="match status" value="1"/>
</dbReference>
<dbReference type="InterPro" id="IPR011055">
    <property type="entry name" value="Dup_hybrid_motif"/>
</dbReference>
<dbReference type="CDD" id="cd12797">
    <property type="entry name" value="M23_peptidase"/>
    <property type="match status" value="1"/>
</dbReference>
<evidence type="ECO:0000259" key="1">
    <source>
        <dbReference type="Pfam" id="PF01551"/>
    </source>
</evidence>
<comment type="caution">
    <text evidence="2">The sequence shown here is derived from an EMBL/GenBank/DDBJ whole genome shotgun (WGS) entry which is preliminary data.</text>
</comment>
<gene>
    <name evidence="2" type="ORF">CIK83_15255</name>
</gene>
<dbReference type="RefSeq" id="WP_086959816.1">
    <property type="nucleotide sequence ID" value="NZ_AP018681.1"/>
</dbReference>
<dbReference type="Proteomes" id="UP000252479">
    <property type="component" value="Unassembled WGS sequence"/>
</dbReference>
<dbReference type="Gene3D" id="2.70.70.10">
    <property type="entry name" value="Glucose Permease (Domain IIA)"/>
    <property type="match status" value="1"/>
</dbReference>
<dbReference type="GeneID" id="303190282"/>
<feature type="domain" description="M23ase beta-sheet core" evidence="1">
    <location>
        <begin position="89"/>
        <end position="190"/>
    </location>
</feature>
<reference evidence="2 3" key="1">
    <citation type="journal article" date="2017" name="Elife">
        <title>Extensive horizontal gene transfer in cheese-associated bacteria.</title>
        <authorList>
            <person name="Bonham K.S."/>
            <person name="Wolfe B.E."/>
            <person name="Dutton R.J."/>
        </authorList>
    </citation>
    <scope>NUCLEOTIDE SEQUENCE [LARGE SCALE GENOMIC DNA]</scope>
    <source>
        <strain evidence="2 3">JB196</strain>
    </source>
</reference>
<dbReference type="AlphaFoldDB" id="A0A368LJ45"/>
<protein>
    <submittedName>
        <fullName evidence="2">Peptidase M23</fullName>
    </submittedName>
</protein>
<dbReference type="Pfam" id="PF01551">
    <property type="entry name" value="Peptidase_M23"/>
    <property type="match status" value="1"/>
</dbReference>